<feature type="compositionally biased region" description="Polar residues" evidence="1">
    <location>
        <begin position="274"/>
        <end position="284"/>
    </location>
</feature>
<organism evidence="2 3">
    <name type="scientific">Penicillium brasilianum</name>
    <dbReference type="NCBI Taxonomy" id="104259"/>
    <lineage>
        <taxon>Eukaryota</taxon>
        <taxon>Fungi</taxon>
        <taxon>Dikarya</taxon>
        <taxon>Ascomycota</taxon>
        <taxon>Pezizomycotina</taxon>
        <taxon>Eurotiomycetes</taxon>
        <taxon>Eurotiomycetidae</taxon>
        <taxon>Eurotiales</taxon>
        <taxon>Aspergillaceae</taxon>
        <taxon>Penicillium</taxon>
    </lineage>
</organism>
<dbReference type="OrthoDB" id="3433125at2759"/>
<feature type="region of interest" description="Disordered" evidence="1">
    <location>
        <begin position="264"/>
        <end position="284"/>
    </location>
</feature>
<evidence type="ECO:0000313" key="3">
    <source>
        <dbReference type="Proteomes" id="UP000042958"/>
    </source>
</evidence>
<sequence length="284" mass="32463">MNTFIDQANRELFCPRGLYCMIVTYNPLPQQQQEDIKTSIKRPSAGGASGPSRSKWPEKVTKILRNPSSATTEGEQNLPSEIAPLIFSDDDENFEIKKKEKPWNKLNGYFDKRARARYASESNHDALSSAPESKFKNRFLDPNHPASNGGLLGLISGGHLARDPKKTMEDTKSLYQQQAKIIYEQQDSQLELLRTQFRAMGFSEQQQHEYIATYEQQFQLQRDQLQAQMKGLEIMPRKILKNVLYLMVVNLPTEEEVEAVRVATNTDEEDDGSQRSFPNMVTVQ</sequence>
<feature type="compositionally biased region" description="Low complexity" evidence="1">
    <location>
        <begin position="41"/>
        <end position="54"/>
    </location>
</feature>
<dbReference type="EMBL" id="CDHK01000002">
    <property type="protein sequence ID" value="CEJ56786.1"/>
    <property type="molecule type" value="Genomic_DNA"/>
</dbReference>
<name>A0A0F7TLL4_PENBI</name>
<evidence type="ECO:0000313" key="2">
    <source>
        <dbReference type="EMBL" id="CEJ56786.1"/>
    </source>
</evidence>
<protein>
    <submittedName>
        <fullName evidence="2">Uncharacterized protein</fullName>
    </submittedName>
</protein>
<dbReference type="Proteomes" id="UP000042958">
    <property type="component" value="Unassembled WGS sequence"/>
</dbReference>
<accession>A0A0F7TLL4</accession>
<reference evidence="3" key="1">
    <citation type="journal article" date="2015" name="Genome Announc.">
        <title>Draft genome sequence of the fungus Penicillium brasilianum MG11.</title>
        <authorList>
            <person name="Horn F."/>
            <person name="Linde J."/>
            <person name="Mattern D.J."/>
            <person name="Walther G."/>
            <person name="Guthke R."/>
            <person name="Brakhage A.A."/>
            <person name="Valiante V."/>
        </authorList>
    </citation>
    <scope>NUCLEOTIDE SEQUENCE [LARGE SCALE GENOMIC DNA]</scope>
    <source>
        <strain evidence="3">MG11</strain>
    </source>
</reference>
<dbReference type="AlphaFoldDB" id="A0A0F7TLL4"/>
<evidence type="ECO:0000256" key="1">
    <source>
        <dbReference type="SAM" id="MobiDB-lite"/>
    </source>
</evidence>
<dbReference type="PANTHER" id="PTHR38887">
    <property type="entry name" value="CHROMOSOME 21, WHOLE GENOME SHOTGUN SEQUENCE"/>
    <property type="match status" value="1"/>
</dbReference>
<dbReference type="InterPro" id="IPR053221">
    <property type="entry name" value="Burnettramic_acid_biosynth"/>
</dbReference>
<proteinExistence type="predicted"/>
<gene>
    <name evidence="2" type="ORF">PMG11_02984</name>
</gene>
<dbReference type="PANTHER" id="PTHR38887:SF1">
    <property type="entry name" value="RAS MODIFICATION PROTEIN ERF4"/>
    <property type="match status" value="1"/>
</dbReference>
<feature type="region of interest" description="Disordered" evidence="1">
    <location>
        <begin position="35"/>
        <end position="58"/>
    </location>
</feature>
<dbReference type="STRING" id="104259.A0A0F7TLL4"/>
<keyword evidence="3" id="KW-1185">Reference proteome</keyword>